<evidence type="ECO:0000313" key="2">
    <source>
        <dbReference type="Proteomes" id="UP000004095"/>
    </source>
</evidence>
<evidence type="ECO:0000313" key="1">
    <source>
        <dbReference type="EMBL" id="EAY27188.1"/>
    </source>
</evidence>
<dbReference type="EMBL" id="AAWS01000026">
    <property type="protein sequence ID" value="EAY27188.1"/>
    <property type="molecule type" value="Genomic_DNA"/>
</dbReference>
<keyword evidence="2" id="KW-1185">Reference proteome</keyword>
<sequence>MPLLLPLLKSEDCQSESSLIEISLGNKVNEKHLLVTYPITKTRAIEIEERIQRFKSLNPYDFGEIDEFRQLRKGMYLIEFMERYKIRYEQEANINFQELDDNTMLLEIYIKI</sequence>
<dbReference type="AlphaFoldDB" id="A1ZR99"/>
<reference evidence="1 2" key="1">
    <citation type="submission" date="2007-01" db="EMBL/GenBank/DDBJ databases">
        <authorList>
            <person name="Haygood M."/>
            <person name="Podell S."/>
            <person name="Anderson C."/>
            <person name="Hopkinson B."/>
            <person name="Roe K."/>
            <person name="Barbeau K."/>
            <person name="Gaasterland T."/>
            <person name="Ferriera S."/>
            <person name="Johnson J."/>
            <person name="Kravitz S."/>
            <person name="Beeson K."/>
            <person name="Sutton G."/>
            <person name="Rogers Y.-H."/>
            <person name="Friedman R."/>
            <person name="Frazier M."/>
            <person name="Venter J.C."/>
        </authorList>
    </citation>
    <scope>NUCLEOTIDE SEQUENCE [LARGE SCALE GENOMIC DNA]</scope>
    <source>
        <strain evidence="1 2">ATCC 23134</strain>
    </source>
</reference>
<name>A1ZR99_MICM2</name>
<proteinExistence type="predicted"/>
<accession>A1ZR99</accession>
<dbReference type="Proteomes" id="UP000004095">
    <property type="component" value="Unassembled WGS sequence"/>
</dbReference>
<gene>
    <name evidence="1" type="ORF">M23134_08462</name>
</gene>
<comment type="caution">
    <text evidence="1">The sequence shown here is derived from an EMBL/GenBank/DDBJ whole genome shotgun (WGS) entry which is preliminary data.</text>
</comment>
<protein>
    <submittedName>
        <fullName evidence="1">Uncharacterized protein</fullName>
    </submittedName>
</protein>
<organism evidence="1 2">
    <name type="scientific">Microscilla marina ATCC 23134</name>
    <dbReference type="NCBI Taxonomy" id="313606"/>
    <lineage>
        <taxon>Bacteria</taxon>
        <taxon>Pseudomonadati</taxon>
        <taxon>Bacteroidota</taxon>
        <taxon>Cytophagia</taxon>
        <taxon>Cytophagales</taxon>
        <taxon>Microscillaceae</taxon>
        <taxon>Microscilla</taxon>
    </lineage>
</organism>